<evidence type="ECO:0000256" key="10">
    <source>
        <dbReference type="RuleBase" id="RU366055"/>
    </source>
</evidence>
<dbReference type="GO" id="GO:0000014">
    <property type="term" value="F:single-stranded DNA endodeoxyribonuclease activity"/>
    <property type="evidence" value="ECO:0007669"/>
    <property type="project" value="TreeGrafter"/>
</dbReference>
<keyword evidence="3 10" id="KW-0540">Nuclease</keyword>
<feature type="active site" description="Proton acceptor" evidence="8">
    <location>
        <position position="135"/>
    </location>
</feature>
<accession>A0A328BNM6</accession>
<keyword evidence="11" id="KW-0732">Signal</keyword>
<dbReference type="EMBL" id="QFYS01000001">
    <property type="protein sequence ID" value="RAK68597.1"/>
    <property type="molecule type" value="Genomic_DNA"/>
</dbReference>
<dbReference type="GO" id="GO:0003676">
    <property type="term" value="F:nucleic acid binding"/>
    <property type="evidence" value="ECO:0007669"/>
    <property type="project" value="InterPro"/>
</dbReference>
<dbReference type="InterPro" id="IPR018524">
    <property type="entry name" value="DNA/RNA_endonuclease_AS"/>
</dbReference>
<name>A0A328BNM6_9CAUL</name>
<dbReference type="EC" id="3.1.30.-" evidence="10"/>
<evidence type="ECO:0000256" key="1">
    <source>
        <dbReference type="ARBA" id="ARBA00001946"/>
    </source>
</evidence>
<keyword evidence="15" id="KW-1185">Reference proteome</keyword>
<keyword evidence="6 10" id="KW-0378">Hydrolase</keyword>
<feature type="signal peptide" evidence="11">
    <location>
        <begin position="1"/>
        <end position="20"/>
    </location>
</feature>
<keyword evidence="4 9" id="KW-0479">Metal-binding</keyword>
<gene>
    <name evidence="14" type="ORF">DJ019_00805</name>
</gene>
<dbReference type="PANTHER" id="PTHR13966:SF5">
    <property type="entry name" value="ENDONUCLEASE G, MITOCHONDRIAL"/>
    <property type="match status" value="1"/>
</dbReference>
<evidence type="ECO:0000259" key="12">
    <source>
        <dbReference type="SMART" id="SM00477"/>
    </source>
</evidence>
<evidence type="ECO:0000256" key="11">
    <source>
        <dbReference type="SAM" id="SignalP"/>
    </source>
</evidence>
<dbReference type="PROSITE" id="PS01070">
    <property type="entry name" value="NUCLEASE_NON_SPEC"/>
    <property type="match status" value="1"/>
</dbReference>
<sequence>MRRAASTVCIALGLALGAPAAGAVAQPAAPPPTPATGQDRAAWLQCLSRFGVIGLPSLRSEDARAEQFPTVICRQGYALSFNTRTLNPDWVIERLSPAKLRGSAARASTFPDDVALGVYSPRHGDYTGSGLDRGHQAPAANAKFDQQVMDESFYMSNMSPQVGIGFNRGQWKYLEEAVRAWVLCGGHDDVIVMTGPIYGGSDKWLTRRRILVPEAYYKIVYDVESGRAVGFRMLNRRHARSDLQTFIVPIADIEDDTGIDFFPALSRRRQNQLETPQGILWGHDQSCANVGE</sequence>
<dbReference type="GO" id="GO:0046872">
    <property type="term" value="F:metal ion binding"/>
    <property type="evidence" value="ECO:0007669"/>
    <property type="project" value="UniProtKB-KW"/>
</dbReference>
<evidence type="ECO:0000256" key="4">
    <source>
        <dbReference type="ARBA" id="ARBA00022723"/>
    </source>
</evidence>
<dbReference type="SMART" id="SM00892">
    <property type="entry name" value="Endonuclease_NS"/>
    <property type="match status" value="1"/>
</dbReference>
<evidence type="ECO:0000313" key="14">
    <source>
        <dbReference type="EMBL" id="RAK68597.1"/>
    </source>
</evidence>
<evidence type="ECO:0000313" key="15">
    <source>
        <dbReference type="Proteomes" id="UP000249524"/>
    </source>
</evidence>
<comment type="similarity">
    <text evidence="2 10">Belongs to the DNA/RNA non-specific endonuclease family.</text>
</comment>
<dbReference type="InterPro" id="IPR001604">
    <property type="entry name" value="Endo_G_ENPP1-like_dom"/>
</dbReference>
<dbReference type="InterPro" id="IPR044925">
    <property type="entry name" value="His-Me_finger_sf"/>
</dbReference>
<keyword evidence="5 10" id="KW-0255">Endonuclease</keyword>
<dbReference type="AlphaFoldDB" id="A0A328BNM6"/>
<feature type="chain" id="PRO_5016411732" description="Endonuclease" evidence="11">
    <location>
        <begin position="21"/>
        <end position="292"/>
    </location>
</feature>
<comment type="cofactor">
    <cofactor evidence="1 10">
        <name>Mg(2+)</name>
        <dbReference type="ChEBI" id="CHEBI:18420"/>
    </cofactor>
</comment>
<dbReference type="RefSeq" id="WP_111274089.1">
    <property type="nucleotide sequence ID" value="NZ_QFYS01000001.1"/>
</dbReference>
<evidence type="ECO:0000256" key="3">
    <source>
        <dbReference type="ARBA" id="ARBA00022722"/>
    </source>
</evidence>
<proteinExistence type="inferred from homology"/>
<evidence type="ECO:0000256" key="9">
    <source>
        <dbReference type="PIRSR" id="PIRSR640255-2"/>
    </source>
</evidence>
<keyword evidence="7" id="KW-0460">Magnesium</keyword>
<organism evidence="14 15">
    <name type="scientific">Phenylobacterium kunshanense</name>
    <dbReference type="NCBI Taxonomy" id="1445034"/>
    <lineage>
        <taxon>Bacteria</taxon>
        <taxon>Pseudomonadati</taxon>
        <taxon>Pseudomonadota</taxon>
        <taxon>Alphaproteobacteria</taxon>
        <taxon>Caulobacterales</taxon>
        <taxon>Caulobacteraceae</taxon>
        <taxon>Phenylobacterium</taxon>
    </lineage>
</organism>
<evidence type="ECO:0000256" key="5">
    <source>
        <dbReference type="ARBA" id="ARBA00022759"/>
    </source>
</evidence>
<dbReference type="InterPro" id="IPR044929">
    <property type="entry name" value="DNA/RNA_non-sp_Endonuclease_sf"/>
</dbReference>
<evidence type="ECO:0000256" key="8">
    <source>
        <dbReference type="PIRSR" id="PIRSR640255-1"/>
    </source>
</evidence>
<dbReference type="SUPFAM" id="SSF54060">
    <property type="entry name" value="His-Me finger endonucleases"/>
    <property type="match status" value="1"/>
</dbReference>
<comment type="caution">
    <text evidence="14">The sequence shown here is derived from an EMBL/GenBank/DDBJ whole genome shotgun (WGS) entry which is preliminary data.</text>
</comment>
<dbReference type="Pfam" id="PF01223">
    <property type="entry name" value="Endonuclease_NS"/>
    <property type="match status" value="1"/>
</dbReference>
<dbReference type="PANTHER" id="PTHR13966">
    <property type="entry name" value="ENDONUCLEASE RELATED"/>
    <property type="match status" value="1"/>
</dbReference>
<evidence type="ECO:0000256" key="6">
    <source>
        <dbReference type="ARBA" id="ARBA00022801"/>
    </source>
</evidence>
<dbReference type="Gene3D" id="3.40.570.10">
    <property type="entry name" value="Extracellular Endonuclease, subunit A"/>
    <property type="match status" value="1"/>
</dbReference>
<dbReference type="OrthoDB" id="500593at2"/>
<reference evidence="14 15" key="1">
    <citation type="submission" date="2018-05" db="EMBL/GenBank/DDBJ databases">
        <authorList>
            <person name="Lanie J.A."/>
            <person name="Ng W.-L."/>
            <person name="Kazmierczak K.M."/>
            <person name="Andrzejewski T.M."/>
            <person name="Davidsen T.M."/>
            <person name="Wayne K.J."/>
            <person name="Tettelin H."/>
            <person name="Glass J.I."/>
            <person name="Rusch D."/>
            <person name="Podicherti R."/>
            <person name="Tsui H.-C.T."/>
            <person name="Winkler M.E."/>
        </authorList>
    </citation>
    <scope>NUCLEOTIDE SEQUENCE [LARGE SCALE GENOMIC DNA]</scope>
    <source>
        <strain evidence="14 15">BUT-10</strain>
    </source>
</reference>
<dbReference type="InterPro" id="IPR020821">
    <property type="entry name" value="ENPP1-3/EXOG-like_nuc-like"/>
</dbReference>
<feature type="domain" description="DNA/RNA non-specific endonuclease/pyrophosphatase/phosphodiesterase" evidence="13">
    <location>
        <begin position="73"/>
        <end position="268"/>
    </location>
</feature>
<dbReference type="GO" id="GO:0004521">
    <property type="term" value="F:RNA endonuclease activity"/>
    <property type="evidence" value="ECO:0007669"/>
    <property type="project" value="TreeGrafter"/>
</dbReference>
<feature type="domain" description="ENPP1-3/EXOG-like endonuclease/phosphodiesterase" evidence="12">
    <location>
        <begin position="74"/>
        <end position="268"/>
    </location>
</feature>
<dbReference type="Proteomes" id="UP000249524">
    <property type="component" value="Unassembled WGS sequence"/>
</dbReference>
<dbReference type="SMART" id="SM00477">
    <property type="entry name" value="NUC"/>
    <property type="match status" value="1"/>
</dbReference>
<dbReference type="CDD" id="cd00091">
    <property type="entry name" value="NUC"/>
    <property type="match status" value="1"/>
</dbReference>
<feature type="binding site" evidence="9">
    <location>
        <position position="167"/>
    </location>
    <ligand>
        <name>Mg(2+)</name>
        <dbReference type="ChEBI" id="CHEBI:18420"/>
        <note>catalytic</note>
    </ligand>
</feature>
<protein>
    <recommendedName>
        <fullName evidence="10">Endonuclease</fullName>
        <ecNumber evidence="10">3.1.30.-</ecNumber>
    </recommendedName>
</protein>
<evidence type="ECO:0000256" key="7">
    <source>
        <dbReference type="ARBA" id="ARBA00022842"/>
    </source>
</evidence>
<evidence type="ECO:0000259" key="13">
    <source>
        <dbReference type="SMART" id="SM00892"/>
    </source>
</evidence>
<dbReference type="InterPro" id="IPR040255">
    <property type="entry name" value="Non-specific_endonuclease"/>
</dbReference>
<evidence type="ECO:0000256" key="2">
    <source>
        <dbReference type="ARBA" id="ARBA00010052"/>
    </source>
</evidence>